<dbReference type="Gene3D" id="2.40.170.20">
    <property type="entry name" value="TonB-dependent receptor, beta-barrel domain"/>
    <property type="match status" value="1"/>
</dbReference>
<dbReference type="Gene3D" id="3.55.50.30">
    <property type="match status" value="1"/>
</dbReference>
<dbReference type="Gene3D" id="2.170.130.10">
    <property type="entry name" value="TonB-dependent receptor, plug domain"/>
    <property type="match status" value="1"/>
</dbReference>
<dbReference type="GO" id="GO:0009279">
    <property type="term" value="C:cell outer membrane"/>
    <property type="evidence" value="ECO:0007669"/>
    <property type="project" value="UniProtKB-SubCell"/>
</dbReference>
<dbReference type="InterPro" id="IPR011662">
    <property type="entry name" value="Secretin/TonB_short_N"/>
</dbReference>
<dbReference type="InterPro" id="IPR000531">
    <property type="entry name" value="Beta-barrel_TonB"/>
</dbReference>
<keyword evidence="6 14" id="KW-0812">Transmembrane</keyword>
<evidence type="ECO:0000256" key="5">
    <source>
        <dbReference type="ARBA" id="ARBA00022496"/>
    </source>
</evidence>
<dbReference type="AlphaFoldDB" id="D8IYX8"/>
<dbReference type="EMBL" id="CP002039">
    <property type="protein sequence ID" value="ADJ64313.1"/>
    <property type="molecule type" value="Genomic_DNA"/>
</dbReference>
<dbReference type="InterPro" id="IPR012910">
    <property type="entry name" value="Plug_dom"/>
</dbReference>
<dbReference type="GO" id="GO:0015344">
    <property type="term" value="F:siderophore uptake transmembrane transporter activity"/>
    <property type="evidence" value="ECO:0007669"/>
    <property type="project" value="TreeGrafter"/>
</dbReference>
<dbReference type="PROSITE" id="PS52016">
    <property type="entry name" value="TONB_DEPENDENT_REC_3"/>
    <property type="match status" value="1"/>
</dbReference>
<keyword evidence="18" id="KW-1185">Reference proteome</keyword>
<keyword evidence="9" id="KW-0406">Ion transport</keyword>
<evidence type="ECO:0000313" key="17">
    <source>
        <dbReference type="EMBL" id="ADJ64313.1"/>
    </source>
</evidence>
<evidence type="ECO:0000256" key="2">
    <source>
        <dbReference type="ARBA" id="ARBA00009810"/>
    </source>
</evidence>
<dbReference type="PANTHER" id="PTHR32552">
    <property type="entry name" value="FERRICHROME IRON RECEPTOR-RELATED"/>
    <property type="match status" value="1"/>
</dbReference>
<dbReference type="InterPro" id="IPR037066">
    <property type="entry name" value="Plug_dom_sf"/>
</dbReference>
<dbReference type="RefSeq" id="WP_013234791.1">
    <property type="nucleotide sequence ID" value="NC_014323.1"/>
</dbReference>
<keyword evidence="8" id="KW-0408">Iron</keyword>
<evidence type="ECO:0000256" key="9">
    <source>
        <dbReference type="ARBA" id="ARBA00023065"/>
    </source>
</evidence>
<dbReference type="InterPro" id="IPR036942">
    <property type="entry name" value="Beta-barrel_TonB_sf"/>
</dbReference>
<dbReference type="HOGENOM" id="CLU_008287_9_0_4"/>
<dbReference type="GeneID" id="29393810"/>
<evidence type="ECO:0000256" key="6">
    <source>
        <dbReference type="ARBA" id="ARBA00022692"/>
    </source>
</evidence>
<dbReference type="InterPro" id="IPR039426">
    <property type="entry name" value="TonB-dep_rcpt-like"/>
</dbReference>
<dbReference type="SMART" id="SM00965">
    <property type="entry name" value="STN"/>
    <property type="match status" value="1"/>
</dbReference>
<evidence type="ECO:0000256" key="14">
    <source>
        <dbReference type="PROSITE-ProRule" id="PRU01360"/>
    </source>
</evidence>
<dbReference type="Proteomes" id="UP000000329">
    <property type="component" value="Chromosome"/>
</dbReference>
<keyword evidence="13 14" id="KW-0998">Cell outer membrane</keyword>
<evidence type="ECO:0000256" key="11">
    <source>
        <dbReference type="ARBA" id="ARBA00023136"/>
    </source>
</evidence>
<evidence type="ECO:0000259" key="16">
    <source>
        <dbReference type="SMART" id="SM00965"/>
    </source>
</evidence>
<dbReference type="PANTHER" id="PTHR32552:SF68">
    <property type="entry name" value="FERRICHROME OUTER MEMBRANE TRANSPORTER_PHAGE RECEPTOR"/>
    <property type="match status" value="1"/>
</dbReference>
<keyword evidence="4 14" id="KW-1134">Transmembrane beta strand</keyword>
<gene>
    <name evidence="17" type="primary">prhA</name>
    <name evidence="17" type="ordered locus">Hsero_2820</name>
</gene>
<proteinExistence type="inferred from homology"/>
<evidence type="ECO:0000256" key="7">
    <source>
        <dbReference type="ARBA" id="ARBA00022729"/>
    </source>
</evidence>
<dbReference type="SUPFAM" id="SSF56935">
    <property type="entry name" value="Porins"/>
    <property type="match status" value="1"/>
</dbReference>
<dbReference type="STRING" id="757424.Hsero_2820"/>
<evidence type="ECO:0000256" key="4">
    <source>
        <dbReference type="ARBA" id="ARBA00022452"/>
    </source>
</evidence>
<dbReference type="Pfam" id="PF07715">
    <property type="entry name" value="Plug"/>
    <property type="match status" value="1"/>
</dbReference>
<dbReference type="GO" id="GO:0015891">
    <property type="term" value="P:siderophore transport"/>
    <property type="evidence" value="ECO:0007669"/>
    <property type="project" value="InterPro"/>
</dbReference>
<protein>
    <submittedName>
        <fullName evidence="17">TonB-dependent ferric siderophore receptor protein</fullName>
    </submittedName>
</protein>
<dbReference type="InterPro" id="IPR010105">
    <property type="entry name" value="TonB_sidphr_rcpt"/>
</dbReference>
<dbReference type="eggNOG" id="COG4773">
    <property type="taxonomic scope" value="Bacteria"/>
</dbReference>
<evidence type="ECO:0000256" key="1">
    <source>
        <dbReference type="ARBA" id="ARBA00004571"/>
    </source>
</evidence>
<organism evidence="17 18">
    <name type="scientific">Herbaspirillum seropedicae (strain SmR1)</name>
    <dbReference type="NCBI Taxonomy" id="757424"/>
    <lineage>
        <taxon>Bacteria</taxon>
        <taxon>Pseudomonadati</taxon>
        <taxon>Pseudomonadota</taxon>
        <taxon>Betaproteobacteria</taxon>
        <taxon>Burkholderiales</taxon>
        <taxon>Oxalobacteraceae</taxon>
        <taxon>Herbaspirillum</taxon>
    </lineage>
</organism>
<evidence type="ECO:0000256" key="10">
    <source>
        <dbReference type="ARBA" id="ARBA00023077"/>
    </source>
</evidence>
<evidence type="ECO:0000256" key="15">
    <source>
        <dbReference type="RuleBase" id="RU003357"/>
    </source>
</evidence>
<dbReference type="GO" id="GO:0038023">
    <property type="term" value="F:signaling receptor activity"/>
    <property type="evidence" value="ECO:0007669"/>
    <property type="project" value="InterPro"/>
</dbReference>
<dbReference type="NCBIfam" id="TIGR01783">
    <property type="entry name" value="TonB-siderophor"/>
    <property type="match status" value="1"/>
</dbReference>
<evidence type="ECO:0000256" key="8">
    <source>
        <dbReference type="ARBA" id="ARBA00023004"/>
    </source>
</evidence>
<feature type="domain" description="Secretin/TonB short N-terminal" evidence="16">
    <location>
        <begin position="63"/>
        <end position="114"/>
    </location>
</feature>
<keyword evidence="7" id="KW-0732">Signal</keyword>
<dbReference type="Pfam" id="PF00593">
    <property type="entry name" value="TonB_dep_Rec_b-barrel"/>
    <property type="match status" value="1"/>
</dbReference>
<dbReference type="CDD" id="cd01347">
    <property type="entry name" value="ligand_gated_channel"/>
    <property type="match status" value="1"/>
</dbReference>
<evidence type="ECO:0000256" key="12">
    <source>
        <dbReference type="ARBA" id="ARBA00023170"/>
    </source>
</evidence>
<keyword evidence="5" id="KW-0410">Iron transport</keyword>
<keyword evidence="3 14" id="KW-0813">Transport</keyword>
<reference evidence="17 18" key="1">
    <citation type="submission" date="2010-04" db="EMBL/GenBank/DDBJ databases">
        <title>The genome of Herbaspirillum seropedicae SmR1, an endophytic, nitrogen-fixing, plant-growth promoting beta-Proteobacteria.</title>
        <authorList>
            <person name="Pedrosa F.O."/>
            <person name="Monteiro R.A."/>
            <person name="Wassem R."/>
            <person name="Cruz L.M."/>
            <person name="Ayub R.A."/>
            <person name="Colauto N.B."/>
            <person name="Fernandez M.A."/>
            <person name="Fungaro M.H.P."/>
            <person name="Grisard E.C."/>
            <person name="Hungria M."/>
            <person name="Madeira H.M.F."/>
            <person name="Nodari R.O."/>
            <person name="Osaku C.A."/>
            <person name="Petzl-Erler M.L."/>
            <person name="Terenzi H."/>
            <person name="Vieira L.G.E."/>
            <person name="Almeida M.I.M."/>
            <person name="Alves L.R."/>
            <person name="Arantes O.M.N."/>
            <person name="Balsanelli E."/>
            <person name="Barcellos F.G."/>
            <person name="Baura V.A."/>
            <person name="Binde D.R."/>
            <person name="Campo R.J."/>
            <person name="Chubatsu L.S."/>
            <person name="Chueire L.M.O."/>
            <person name="Ciferri R.R."/>
            <person name="Correa L.C."/>
            <person name="da Conceicao Silva J.L."/>
            <person name="Dabul A.N.G."/>
            <person name="Dambros B.P."/>
            <person name="Faoro H."/>
            <person name="Favetti A."/>
            <person name="Friedermann G."/>
            <person name="Furlaneto M.C."/>
            <person name="Gasques L.S."/>
            <person name="Gimenes C.C.T."/>
            <person name="Gioppo N.M.R."/>
            <person name="Glienke-Blanco C."/>
            <person name="Godoy L.P."/>
            <person name="Guerra M.P."/>
            <person name="Karp S."/>
            <person name="Kava-Cordeiro V."/>
            <person name="Margarido V.P."/>
            <person name="Mathioni S.M."/>
            <person name="Menck-Soares M.A."/>
            <person name="Murace N.K."/>
            <person name="Nicolas M.F."/>
            <person name="Oliveira C.E.C."/>
            <person name="Pagnan N.A.B."/>
            <person name="Pamphile J.A."/>
            <person name="Patussi E.V."/>
            <person name="Pereira L.F.P."/>
            <person name="Pereira-Ferrari L."/>
            <person name="Pinto F.G.S."/>
            <person name="Precoma C."/>
            <person name="Prioli A.J."/>
            <person name="Prioli S.M.A.P."/>
            <person name="Raittz R.T."/>
            <person name="Ramos H.J.O."/>
            <person name="Ribeiro E.M.S.F."/>
            <person name="Rigo L.U."/>
            <person name="Rocha C.L.M.S.C."/>
            <person name="Rocha S.N."/>
            <person name="Santos K."/>
            <person name="Satori D."/>
            <person name="Silva A.G."/>
            <person name="Simao R.C.G."/>
            <person name="Soares M.A.M."/>
            <person name="Souza E.M."/>
            <person name="Steffens M.B.R."/>
            <person name="Steindel M."/>
            <person name="Tadra-Sfeir M.Z."/>
            <person name="Takahashi E.K."/>
            <person name="Torres R.A."/>
            <person name="Valle J.S."/>
            <person name="Vernal J.I."/>
            <person name="Vilas-Boas L.A."/>
            <person name="Watanabe M.A.E."/>
            <person name="Weiss V.A."/>
            <person name="Yates M.A."/>
            <person name="Souza E.M."/>
        </authorList>
    </citation>
    <scope>NUCLEOTIDE SEQUENCE [LARGE SCALE GENOMIC DNA]</scope>
    <source>
        <strain evidence="17 18">SmR1</strain>
    </source>
</reference>
<name>D8IYX8_HERSS</name>
<comment type="similarity">
    <text evidence="2 14 15">Belongs to the TonB-dependent receptor family.</text>
</comment>
<accession>D8IYX8</accession>
<keyword evidence="11 14" id="KW-0472">Membrane</keyword>
<comment type="subcellular location">
    <subcellularLocation>
        <location evidence="1 14">Cell outer membrane</location>
        <topology evidence="1 14">Multi-pass membrane protein</topology>
    </subcellularLocation>
</comment>
<sequence length="796" mass="85163">MKLISHSVNWSSPKVIVVALATMTSLSVPVTSAYAQSAAAQSYHLPSGPLDQTLLRIAQQSGLLISYEPALVKSLQSAPVEGNFTAPEAIKKALSNTGLELVATPSGKWTLRPVAGASTTSTTETPAHKAIADAELPLISVAATADSGGTGFVAESSATFSRTDTPLSETPKSVSVINAAVIQSQSAQTLSDVLRNASGVVARPGPYGVPSFAIRGYVGNAPVMSDGLSSYGSAASPAALTPTIAIAGVEVVKGPSAIMAADAPPGGVVNVIKKAPQVEPFHEVQVAYGSNSFSQVAFDSTGAIDEDKRLRYRFVVSADKSSENFMGYDGGRHFYIAPTLQWKDRSTDLTLGYAHTVTREPFPQYTVGYARGGYVDGYVEHPLGNRGDHFSMTADELTAKLEQKLSDNLTFVSKNGYTSTTQGQDGWAAASTVTNSNALTLLGFKSSANYYTANSQNYLRLKSDLAGVKSTTLVGVDYSYMHYVQYDRNSSSTTTIPDIFGTINVAPISSPLTYQFGGQTQRVGSYLQEQLIYSNLTVLASIRRDSYLSSTNIVGRAPSGGMHQTAYSPSLGLMYQLTPEIAPYVNWNKGFQPNNVTAYGGGLLAPKQSEQFEAGVKFNLMDDKLELTTALYHIDYTNQSISDPVHRGFYISTGGAVSQGLEVELKGQIMPGLNVIAQYAYNNYVQDYAPTVKVNLPHHTGSIWTTYNFRSPALQGFGVGMGVFMSSGQDVGSTGNYHVPGQTETDLGLFYKMEKYSLNLSVKNLFNHKLYSSSTSASFIPMGPERTLMLTGTYDF</sequence>
<dbReference type="KEGG" id="hse:Hsero_2820"/>
<keyword evidence="12 17" id="KW-0675">Receptor</keyword>
<evidence type="ECO:0000256" key="3">
    <source>
        <dbReference type="ARBA" id="ARBA00022448"/>
    </source>
</evidence>
<evidence type="ECO:0000256" key="13">
    <source>
        <dbReference type="ARBA" id="ARBA00023237"/>
    </source>
</evidence>
<keyword evidence="10 15" id="KW-0798">TonB box</keyword>
<evidence type="ECO:0000313" key="18">
    <source>
        <dbReference type="Proteomes" id="UP000000329"/>
    </source>
</evidence>